<dbReference type="AlphaFoldDB" id="A0A3B1ASS1"/>
<reference evidence="1" key="1">
    <citation type="submission" date="2018-06" db="EMBL/GenBank/DDBJ databases">
        <authorList>
            <person name="Zhirakovskaya E."/>
        </authorList>
    </citation>
    <scope>NUCLEOTIDE SEQUENCE</scope>
</reference>
<evidence type="ECO:0000313" key="1">
    <source>
        <dbReference type="EMBL" id="VAX01270.1"/>
    </source>
</evidence>
<evidence type="ECO:0008006" key="2">
    <source>
        <dbReference type="Google" id="ProtNLM"/>
    </source>
</evidence>
<name>A0A3B1ASS1_9ZZZZ</name>
<organism evidence="1">
    <name type="scientific">hydrothermal vent metagenome</name>
    <dbReference type="NCBI Taxonomy" id="652676"/>
    <lineage>
        <taxon>unclassified sequences</taxon>
        <taxon>metagenomes</taxon>
        <taxon>ecological metagenomes</taxon>
    </lineage>
</organism>
<accession>A0A3B1ASS1</accession>
<sequence length="127" mass="14980">MKLEAAIKNVFPKVLSEPIITDSFIEENESIMEIEGEAEYFKLVPVYMLWYLKYKDEKLVDMNIVSALAEYGRTKMKENSYLNFMYLCNSEQKRVVTNFLEWCAKEISTANKTQIERAVKNWSKENI</sequence>
<gene>
    <name evidence="1" type="ORF">MNBD_GAMMA21-1984</name>
</gene>
<dbReference type="EMBL" id="UOFR01000083">
    <property type="protein sequence ID" value="VAX01270.1"/>
    <property type="molecule type" value="Genomic_DNA"/>
</dbReference>
<protein>
    <recommendedName>
        <fullName evidence="2">DNA alkylation repair enzyme</fullName>
    </recommendedName>
</protein>
<proteinExistence type="predicted"/>